<dbReference type="Pfam" id="PF13847">
    <property type="entry name" value="Methyltransf_31"/>
    <property type="match status" value="1"/>
</dbReference>
<comment type="caution">
    <text evidence="2">The sequence shown here is derived from an EMBL/GenBank/DDBJ whole genome shotgun (WGS) entry which is preliminary data.</text>
</comment>
<dbReference type="SUPFAM" id="SSF53335">
    <property type="entry name" value="S-adenosyl-L-methionine-dependent methyltransferases"/>
    <property type="match status" value="1"/>
</dbReference>
<dbReference type="AlphaFoldDB" id="A0A9N8ZEC5"/>
<gene>
    <name evidence="2" type="ORF">DEBURN_LOCUS4016</name>
</gene>
<proteinExistence type="predicted"/>
<dbReference type="EMBL" id="CAJVPK010000280">
    <property type="protein sequence ID" value="CAG8487923.1"/>
    <property type="molecule type" value="Genomic_DNA"/>
</dbReference>
<dbReference type="Gene3D" id="3.40.50.150">
    <property type="entry name" value="Vaccinia Virus protein VP39"/>
    <property type="match status" value="1"/>
</dbReference>
<protein>
    <submittedName>
        <fullName evidence="2">10254_t:CDS:1</fullName>
    </submittedName>
</protein>
<evidence type="ECO:0000313" key="3">
    <source>
        <dbReference type="Proteomes" id="UP000789706"/>
    </source>
</evidence>
<dbReference type="OrthoDB" id="2013972at2759"/>
<name>A0A9N8ZEC5_9GLOM</name>
<organism evidence="2 3">
    <name type="scientific">Diversispora eburnea</name>
    <dbReference type="NCBI Taxonomy" id="1213867"/>
    <lineage>
        <taxon>Eukaryota</taxon>
        <taxon>Fungi</taxon>
        <taxon>Fungi incertae sedis</taxon>
        <taxon>Mucoromycota</taxon>
        <taxon>Glomeromycotina</taxon>
        <taxon>Glomeromycetes</taxon>
        <taxon>Diversisporales</taxon>
        <taxon>Diversisporaceae</taxon>
        <taxon>Diversispora</taxon>
    </lineage>
</organism>
<keyword evidence="3" id="KW-1185">Reference proteome</keyword>
<reference evidence="2" key="1">
    <citation type="submission" date="2021-06" db="EMBL/GenBank/DDBJ databases">
        <authorList>
            <person name="Kallberg Y."/>
            <person name="Tangrot J."/>
            <person name="Rosling A."/>
        </authorList>
    </citation>
    <scope>NUCLEOTIDE SEQUENCE</scope>
    <source>
        <strain evidence="2">AZ414A</strain>
    </source>
</reference>
<evidence type="ECO:0000313" key="2">
    <source>
        <dbReference type="EMBL" id="CAG8487923.1"/>
    </source>
</evidence>
<dbReference type="Proteomes" id="UP000789706">
    <property type="component" value="Unassembled WGS sequence"/>
</dbReference>
<evidence type="ECO:0000259" key="1">
    <source>
        <dbReference type="Pfam" id="PF13847"/>
    </source>
</evidence>
<dbReference type="InterPro" id="IPR029063">
    <property type="entry name" value="SAM-dependent_MTases_sf"/>
</dbReference>
<accession>A0A9N8ZEC5</accession>
<sequence>MGSKEGFDEYILDSFRYIGGRRFHNVFDAKYFFPNDIGEVDRLQTEHYLYQHIWKGNFSSPVQQTLKKPGATVLDVGCGPGSWVIDMARTFPSAIFVGLDISPIFPSEKQKPPNASFLQLNLLDGLPSLSTALEESQWKDVILELIRITKPGVHKFLAKFNINLDVCPIIENGLRNNKQLKNVEHKRCSVLVGPWGGRLGEMMTANIMNINLAVKPALSQFMEITHEEFDKMLQLCRSEIDSNKHCLKISRKEGVQGVGVVGEIREIVGEIREVVVEERS</sequence>
<dbReference type="CDD" id="cd02440">
    <property type="entry name" value="AdoMet_MTases"/>
    <property type="match status" value="1"/>
</dbReference>
<feature type="domain" description="Methyltransferase" evidence="1">
    <location>
        <begin position="68"/>
        <end position="103"/>
    </location>
</feature>
<dbReference type="InterPro" id="IPR025714">
    <property type="entry name" value="Methyltranfer_dom"/>
</dbReference>